<dbReference type="AlphaFoldDB" id="A0A0V0H276"/>
<dbReference type="EMBL" id="GEDG01027047">
    <property type="protein sequence ID" value="JAP14105.1"/>
    <property type="molecule type" value="Transcribed_RNA"/>
</dbReference>
<protein>
    <submittedName>
        <fullName evidence="1">Putative ovule protein</fullName>
    </submittedName>
</protein>
<accession>A0A0V0H276</accession>
<evidence type="ECO:0000313" key="1">
    <source>
        <dbReference type="EMBL" id="JAP14105.1"/>
    </source>
</evidence>
<sequence length="157" mass="18712">MDLRWVEHIVMQSSYFLPKQSHKGKYWVNKCYFRSRNKRIFSVVLQEKFSLREKKKEGEEETTGSRKCHQQNYTLSHSKWLKFKKEHNNVVIDPPSDPDFSSILGNGLYTSSPIKRSRYFHLETENSTDSHYLSSIFLVTATDMESERELNFMFILM</sequence>
<name>A0A0V0H276_SOLCH</name>
<organism evidence="1">
    <name type="scientific">Solanum chacoense</name>
    <name type="common">Chaco potato</name>
    <dbReference type="NCBI Taxonomy" id="4108"/>
    <lineage>
        <taxon>Eukaryota</taxon>
        <taxon>Viridiplantae</taxon>
        <taxon>Streptophyta</taxon>
        <taxon>Embryophyta</taxon>
        <taxon>Tracheophyta</taxon>
        <taxon>Spermatophyta</taxon>
        <taxon>Magnoliopsida</taxon>
        <taxon>eudicotyledons</taxon>
        <taxon>Gunneridae</taxon>
        <taxon>Pentapetalae</taxon>
        <taxon>asterids</taxon>
        <taxon>lamiids</taxon>
        <taxon>Solanales</taxon>
        <taxon>Solanaceae</taxon>
        <taxon>Solanoideae</taxon>
        <taxon>Solaneae</taxon>
        <taxon>Solanum</taxon>
    </lineage>
</organism>
<reference evidence="1" key="1">
    <citation type="submission" date="2015-12" db="EMBL/GenBank/DDBJ databases">
        <title>Gene expression during late stages of embryo sac development: a critical building block for successful pollen-pistil interactions.</title>
        <authorList>
            <person name="Liu Y."/>
            <person name="Joly V."/>
            <person name="Sabar M."/>
            <person name="Matton D.P."/>
        </authorList>
    </citation>
    <scope>NUCLEOTIDE SEQUENCE</scope>
</reference>
<proteinExistence type="predicted"/>